<dbReference type="InterPro" id="IPR000868">
    <property type="entry name" value="Isochorismatase-like_dom"/>
</dbReference>
<evidence type="ECO:0000259" key="3">
    <source>
        <dbReference type="Pfam" id="PF00857"/>
    </source>
</evidence>
<proteinExistence type="inferred from homology"/>
<protein>
    <submittedName>
        <fullName evidence="4">Cysteine hydrolase</fullName>
    </submittedName>
</protein>
<feature type="domain" description="Isochorismatase-like" evidence="3">
    <location>
        <begin position="5"/>
        <end position="141"/>
    </location>
</feature>
<dbReference type="CDD" id="cd01014">
    <property type="entry name" value="nicotinamidase_related"/>
    <property type="match status" value="1"/>
</dbReference>
<dbReference type="InterPro" id="IPR050272">
    <property type="entry name" value="Isochorismatase-like_hydrls"/>
</dbReference>
<dbReference type="SUPFAM" id="SSF52499">
    <property type="entry name" value="Isochorismatase-like hydrolases"/>
    <property type="match status" value="1"/>
</dbReference>
<organism evidence="4 5">
    <name type="scientific">Candidatus Ligilactobacillus excrementigallinarum</name>
    <dbReference type="NCBI Taxonomy" id="2838641"/>
    <lineage>
        <taxon>Bacteria</taxon>
        <taxon>Bacillati</taxon>
        <taxon>Bacillota</taxon>
        <taxon>Bacilli</taxon>
        <taxon>Lactobacillales</taxon>
        <taxon>Lactobacillaceae</taxon>
        <taxon>Ligilactobacillus</taxon>
    </lineage>
</organism>
<accession>A0A9D2AAK3</accession>
<dbReference type="PANTHER" id="PTHR43540">
    <property type="entry name" value="PEROXYUREIDOACRYLATE/UREIDOACRYLATE AMIDOHYDROLASE-RELATED"/>
    <property type="match status" value="1"/>
</dbReference>
<sequence>MMKKALLVIDLQNGVCKDGKIYNYRNIIENINDQIDQFHLNNDPVIFIQHKDEDLIHGLFEWNLISDLHNNDNDYYIEKIHADSFYKTNLYELLRRLDINRLQICGAQVEYCVDTTIKVAHDLGYQLTMVHNSTTTFDNEYLKANRMINFYENIWNNRFLDFIE</sequence>
<keyword evidence="2 4" id="KW-0378">Hydrolase</keyword>
<comment type="similarity">
    <text evidence="1">Belongs to the isochorismatase family.</text>
</comment>
<gene>
    <name evidence="4" type="ORF">H9861_03560</name>
</gene>
<evidence type="ECO:0000313" key="5">
    <source>
        <dbReference type="Proteomes" id="UP000823963"/>
    </source>
</evidence>
<reference evidence="4" key="2">
    <citation type="submission" date="2021-04" db="EMBL/GenBank/DDBJ databases">
        <authorList>
            <person name="Gilroy R."/>
        </authorList>
    </citation>
    <scope>NUCLEOTIDE SEQUENCE</scope>
    <source>
        <strain evidence="4">6627</strain>
    </source>
</reference>
<dbReference type="GO" id="GO:0016787">
    <property type="term" value="F:hydrolase activity"/>
    <property type="evidence" value="ECO:0007669"/>
    <property type="project" value="UniProtKB-KW"/>
</dbReference>
<evidence type="ECO:0000256" key="2">
    <source>
        <dbReference type="ARBA" id="ARBA00022801"/>
    </source>
</evidence>
<comment type="caution">
    <text evidence="4">The sequence shown here is derived from an EMBL/GenBank/DDBJ whole genome shotgun (WGS) entry which is preliminary data.</text>
</comment>
<dbReference type="InterPro" id="IPR036380">
    <property type="entry name" value="Isochorismatase-like_sf"/>
</dbReference>
<dbReference type="Gene3D" id="3.40.50.850">
    <property type="entry name" value="Isochorismatase-like"/>
    <property type="match status" value="1"/>
</dbReference>
<dbReference type="PANTHER" id="PTHR43540:SF14">
    <property type="entry name" value="ISOCHORISMATASE"/>
    <property type="match status" value="1"/>
</dbReference>
<dbReference type="EMBL" id="DXFP01000028">
    <property type="protein sequence ID" value="HIX01812.1"/>
    <property type="molecule type" value="Genomic_DNA"/>
</dbReference>
<dbReference type="Proteomes" id="UP000823963">
    <property type="component" value="Unassembled WGS sequence"/>
</dbReference>
<name>A0A9D2AAK3_9LACO</name>
<evidence type="ECO:0000313" key="4">
    <source>
        <dbReference type="EMBL" id="HIX01812.1"/>
    </source>
</evidence>
<dbReference type="AlphaFoldDB" id="A0A9D2AAK3"/>
<dbReference type="Pfam" id="PF00857">
    <property type="entry name" value="Isochorismatase"/>
    <property type="match status" value="1"/>
</dbReference>
<evidence type="ECO:0000256" key="1">
    <source>
        <dbReference type="ARBA" id="ARBA00006336"/>
    </source>
</evidence>
<reference evidence="4" key="1">
    <citation type="journal article" date="2021" name="PeerJ">
        <title>Extensive microbial diversity within the chicken gut microbiome revealed by metagenomics and culture.</title>
        <authorList>
            <person name="Gilroy R."/>
            <person name="Ravi A."/>
            <person name="Getino M."/>
            <person name="Pursley I."/>
            <person name="Horton D.L."/>
            <person name="Alikhan N.F."/>
            <person name="Baker D."/>
            <person name="Gharbi K."/>
            <person name="Hall N."/>
            <person name="Watson M."/>
            <person name="Adriaenssens E.M."/>
            <person name="Foster-Nyarko E."/>
            <person name="Jarju S."/>
            <person name="Secka A."/>
            <person name="Antonio M."/>
            <person name="Oren A."/>
            <person name="Chaudhuri R.R."/>
            <person name="La Ragione R."/>
            <person name="Hildebrand F."/>
            <person name="Pallen M.J."/>
        </authorList>
    </citation>
    <scope>NUCLEOTIDE SEQUENCE</scope>
    <source>
        <strain evidence="4">6627</strain>
    </source>
</reference>